<keyword evidence="2" id="KW-1185">Reference proteome</keyword>
<gene>
    <name evidence="1" type="ORF">RPERSI_LOCUS17409</name>
</gene>
<protein>
    <submittedName>
        <fullName evidence="1">391_t:CDS:1</fullName>
    </submittedName>
</protein>
<dbReference type="Proteomes" id="UP000789920">
    <property type="component" value="Unassembled WGS sequence"/>
</dbReference>
<organism evidence="1 2">
    <name type="scientific">Racocetra persica</name>
    <dbReference type="NCBI Taxonomy" id="160502"/>
    <lineage>
        <taxon>Eukaryota</taxon>
        <taxon>Fungi</taxon>
        <taxon>Fungi incertae sedis</taxon>
        <taxon>Mucoromycota</taxon>
        <taxon>Glomeromycotina</taxon>
        <taxon>Glomeromycetes</taxon>
        <taxon>Diversisporales</taxon>
        <taxon>Gigasporaceae</taxon>
        <taxon>Racocetra</taxon>
    </lineage>
</organism>
<reference evidence="1" key="1">
    <citation type="submission" date="2021-06" db="EMBL/GenBank/DDBJ databases">
        <authorList>
            <person name="Kallberg Y."/>
            <person name="Tangrot J."/>
            <person name="Rosling A."/>
        </authorList>
    </citation>
    <scope>NUCLEOTIDE SEQUENCE</scope>
    <source>
        <strain evidence="1">MA461A</strain>
    </source>
</reference>
<sequence>LINNSKILDTTFNIPANQVQPIFTQFAPNLESIQNAFKYNKKSYYLICSLIDNYKVKGTVISKQYSVIDIQDSKEQAVLLGVVSTIVLVLLTKYPDFLEIDSTGHHNGLNFPNIVFMIRLNKLCGQVVAIFINDKETIPVVNLMFEQTTLIDTKKLQVTTGIANLVIAETI</sequence>
<evidence type="ECO:0000313" key="2">
    <source>
        <dbReference type="Proteomes" id="UP000789920"/>
    </source>
</evidence>
<evidence type="ECO:0000313" key="1">
    <source>
        <dbReference type="EMBL" id="CAG8779824.1"/>
    </source>
</evidence>
<accession>A0ACA9R7D8</accession>
<feature type="non-terminal residue" evidence="1">
    <location>
        <position position="1"/>
    </location>
</feature>
<feature type="non-terminal residue" evidence="1">
    <location>
        <position position="171"/>
    </location>
</feature>
<comment type="caution">
    <text evidence="1">The sequence shown here is derived from an EMBL/GenBank/DDBJ whole genome shotgun (WGS) entry which is preliminary data.</text>
</comment>
<name>A0ACA9R7D8_9GLOM</name>
<dbReference type="EMBL" id="CAJVQC010044588">
    <property type="protein sequence ID" value="CAG8779824.1"/>
    <property type="molecule type" value="Genomic_DNA"/>
</dbReference>
<proteinExistence type="predicted"/>